<feature type="non-terminal residue" evidence="2">
    <location>
        <position position="129"/>
    </location>
</feature>
<accession>A0A6G1F113</accession>
<evidence type="ECO:0000256" key="1">
    <source>
        <dbReference type="SAM" id="MobiDB-lite"/>
    </source>
</evidence>
<comment type="caution">
    <text evidence="2">The sequence shown here is derived from an EMBL/GenBank/DDBJ whole genome shotgun (WGS) entry which is preliminary data.</text>
</comment>
<feature type="compositionally biased region" description="Basic and acidic residues" evidence="1">
    <location>
        <begin position="15"/>
        <end position="33"/>
    </location>
</feature>
<gene>
    <name evidence="2" type="ORF">E2562_033575</name>
</gene>
<evidence type="ECO:0000313" key="3">
    <source>
        <dbReference type="Proteomes" id="UP000479710"/>
    </source>
</evidence>
<reference evidence="2 3" key="1">
    <citation type="submission" date="2019-11" db="EMBL/GenBank/DDBJ databases">
        <title>Whole genome sequence of Oryza granulata.</title>
        <authorList>
            <person name="Li W."/>
        </authorList>
    </citation>
    <scope>NUCLEOTIDE SEQUENCE [LARGE SCALE GENOMIC DNA]</scope>
    <source>
        <strain evidence="3">cv. Menghai</strain>
        <tissue evidence="2">Leaf</tissue>
    </source>
</reference>
<dbReference type="AlphaFoldDB" id="A0A6G1F113"/>
<name>A0A6G1F113_9ORYZ</name>
<sequence length="129" mass="13801">MAASWGAEDGGMRWGDGDDHTHEARAQEREPSEARGSAGSTASATTWAPWLARSGVGDGPEGPPVGERQRTSQLADVERRLGRWVGELGYCGMREDRPTDGRTGAGRLARLGRCVGLAVWAVKEKGRRG</sequence>
<protein>
    <submittedName>
        <fullName evidence="2">Uncharacterized protein</fullName>
    </submittedName>
</protein>
<keyword evidence="3" id="KW-1185">Reference proteome</keyword>
<organism evidence="2 3">
    <name type="scientific">Oryza meyeriana var. granulata</name>
    <dbReference type="NCBI Taxonomy" id="110450"/>
    <lineage>
        <taxon>Eukaryota</taxon>
        <taxon>Viridiplantae</taxon>
        <taxon>Streptophyta</taxon>
        <taxon>Embryophyta</taxon>
        <taxon>Tracheophyta</taxon>
        <taxon>Spermatophyta</taxon>
        <taxon>Magnoliopsida</taxon>
        <taxon>Liliopsida</taxon>
        <taxon>Poales</taxon>
        <taxon>Poaceae</taxon>
        <taxon>BOP clade</taxon>
        <taxon>Oryzoideae</taxon>
        <taxon>Oryzeae</taxon>
        <taxon>Oryzinae</taxon>
        <taxon>Oryza</taxon>
        <taxon>Oryza meyeriana</taxon>
    </lineage>
</organism>
<proteinExistence type="predicted"/>
<dbReference type="EMBL" id="SPHZ02000002">
    <property type="protein sequence ID" value="KAF0930577.1"/>
    <property type="molecule type" value="Genomic_DNA"/>
</dbReference>
<evidence type="ECO:0000313" key="2">
    <source>
        <dbReference type="EMBL" id="KAF0930577.1"/>
    </source>
</evidence>
<feature type="compositionally biased region" description="Low complexity" evidence="1">
    <location>
        <begin position="36"/>
        <end position="46"/>
    </location>
</feature>
<feature type="region of interest" description="Disordered" evidence="1">
    <location>
        <begin position="1"/>
        <end position="75"/>
    </location>
</feature>
<dbReference type="Proteomes" id="UP000479710">
    <property type="component" value="Unassembled WGS sequence"/>
</dbReference>